<reference evidence="1" key="2">
    <citation type="submission" date="2014-07" db="EMBL/GenBank/DDBJ databases">
        <authorList>
            <person name="Hull J."/>
        </authorList>
    </citation>
    <scope>NUCLEOTIDE SEQUENCE</scope>
</reference>
<reference evidence="1" key="1">
    <citation type="journal article" date="2014" name="PLoS ONE">
        <title>Transcriptome-Based Identification of ABC Transporters in the Western Tarnished Plant Bug Lygus hesperus.</title>
        <authorList>
            <person name="Hull J.J."/>
            <person name="Chaney K."/>
            <person name="Geib S.M."/>
            <person name="Fabrick J.A."/>
            <person name="Brent C.S."/>
            <person name="Walsh D."/>
            <person name="Lavine L.C."/>
        </authorList>
    </citation>
    <scope>NUCLEOTIDE SEQUENCE</scope>
</reference>
<proteinExistence type="predicted"/>
<name>A0A0A9W6D1_LYGHE</name>
<organism evidence="1">
    <name type="scientific">Lygus hesperus</name>
    <name type="common">Western plant bug</name>
    <dbReference type="NCBI Taxonomy" id="30085"/>
    <lineage>
        <taxon>Eukaryota</taxon>
        <taxon>Metazoa</taxon>
        <taxon>Ecdysozoa</taxon>
        <taxon>Arthropoda</taxon>
        <taxon>Hexapoda</taxon>
        <taxon>Insecta</taxon>
        <taxon>Pterygota</taxon>
        <taxon>Neoptera</taxon>
        <taxon>Paraneoptera</taxon>
        <taxon>Hemiptera</taxon>
        <taxon>Heteroptera</taxon>
        <taxon>Panheteroptera</taxon>
        <taxon>Cimicomorpha</taxon>
        <taxon>Miridae</taxon>
        <taxon>Mirini</taxon>
        <taxon>Lygus</taxon>
    </lineage>
</organism>
<accession>A0A0A9W6D1</accession>
<sequence length="142" mass="15899">MLSVISAKGLITKDDVTVLVGTKGIQKVKFDRPKLTLEDEQEWRNHRSTDLASLFSPREDPSPEDRFVEDSQAYDYIMDAVPPKRLGAAIINVFARLHEYSGLQYTSAAMSRTHDVDVALNEDGTMALDPLREVDGDALYQV</sequence>
<dbReference type="AlphaFoldDB" id="A0A0A9W6D1"/>
<gene>
    <name evidence="1" type="primary">Vps35_1</name>
    <name evidence="1" type="ORF">CM83_3636</name>
</gene>
<dbReference type="EMBL" id="GBHO01043179">
    <property type="protein sequence ID" value="JAG00425.1"/>
    <property type="molecule type" value="Transcribed_RNA"/>
</dbReference>
<evidence type="ECO:0000313" key="1">
    <source>
        <dbReference type="EMBL" id="JAG00425.1"/>
    </source>
</evidence>
<protein>
    <submittedName>
        <fullName evidence="1">Vacuolar protein sorting-associated protein 35</fullName>
    </submittedName>
</protein>